<protein>
    <submittedName>
        <fullName evidence="2">Uncharacterized protein</fullName>
    </submittedName>
</protein>
<dbReference type="AlphaFoldDB" id="A0A077EFX8"/>
<name>A0A077EFX8_9FLAO</name>
<keyword evidence="1" id="KW-0472">Membrane</keyword>
<dbReference type="RefSeq" id="WP_024564953.1">
    <property type="nucleotide sequence ID" value="NZ_CP007547.1"/>
</dbReference>
<proteinExistence type="predicted"/>
<dbReference type="KEGG" id="eao:BD94_0645"/>
<evidence type="ECO:0000313" key="3">
    <source>
        <dbReference type="Proteomes" id="UP000028933"/>
    </source>
</evidence>
<accession>A0A077EFX8</accession>
<dbReference type="EMBL" id="CP007547">
    <property type="protein sequence ID" value="AIL44420.1"/>
    <property type="molecule type" value="Genomic_DNA"/>
</dbReference>
<sequence>MDYFIATLMIINVGLGIFDYFEFEKIKKEKNQADELAIELDLYNHFLHQILVENAFPDSARASGNQDFFITLRPYELKSRFSEMLLKFKIDHPDEEIKHSTCGGIDYTLNPIFVEYVIENLINRNGR</sequence>
<dbReference type="STRING" id="1338011.BD94_0645"/>
<dbReference type="HOGENOM" id="CLU_1967087_0_0_10"/>
<keyword evidence="1" id="KW-1133">Transmembrane helix</keyword>
<organism evidence="2 3">
    <name type="scientific">Elizabethkingia anophelis NUHP1</name>
    <dbReference type="NCBI Taxonomy" id="1338011"/>
    <lineage>
        <taxon>Bacteria</taxon>
        <taxon>Pseudomonadati</taxon>
        <taxon>Bacteroidota</taxon>
        <taxon>Flavobacteriia</taxon>
        <taxon>Flavobacteriales</taxon>
        <taxon>Weeksellaceae</taxon>
        <taxon>Elizabethkingia</taxon>
    </lineage>
</organism>
<dbReference type="Proteomes" id="UP000028933">
    <property type="component" value="Chromosome"/>
</dbReference>
<feature type="transmembrane region" description="Helical" evidence="1">
    <location>
        <begin position="6"/>
        <end position="23"/>
    </location>
</feature>
<gene>
    <name evidence="2" type="ORF">BD94_0645</name>
</gene>
<reference evidence="2 3" key="1">
    <citation type="journal article" date="2013" name="Lancet">
        <title>First case of E anophelis outbreak in an intensive-care unit.</title>
        <authorList>
            <person name="Teo J."/>
            <person name="Tan S.Y."/>
            <person name="Tay M."/>
            <person name="Ding Y."/>
            <person name="Kjelleberg S."/>
            <person name="Givskov M."/>
            <person name="Lin R.T."/>
            <person name="Yang L."/>
        </authorList>
    </citation>
    <scope>NUCLEOTIDE SEQUENCE [LARGE SCALE GENOMIC DNA]</scope>
    <source>
        <strain evidence="2 3">NUHP1</strain>
    </source>
</reference>
<keyword evidence="1" id="KW-0812">Transmembrane</keyword>
<evidence type="ECO:0000256" key="1">
    <source>
        <dbReference type="SAM" id="Phobius"/>
    </source>
</evidence>
<evidence type="ECO:0000313" key="2">
    <source>
        <dbReference type="EMBL" id="AIL44420.1"/>
    </source>
</evidence>